<protein>
    <recommendedName>
        <fullName evidence="1">SnoaL-like domain-containing protein</fullName>
    </recommendedName>
</protein>
<dbReference type="Pfam" id="PF12680">
    <property type="entry name" value="SnoaL_2"/>
    <property type="match status" value="1"/>
</dbReference>
<reference evidence="3" key="1">
    <citation type="journal article" date="2019" name="Int. J. Syst. Evol. Microbiol.">
        <title>The Global Catalogue of Microorganisms (GCM) 10K type strain sequencing project: providing services to taxonomists for standard genome sequencing and annotation.</title>
        <authorList>
            <consortium name="The Broad Institute Genomics Platform"/>
            <consortium name="The Broad Institute Genome Sequencing Center for Infectious Disease"/>
            <person name="Wu L."/>
            <person name="Ma J."/>
        </authorList>
    </citation>
    <scope>NUCLEOTIDE SEQUENCE [LARGE SCALE GENOMIC DNA]</scope>
    <source>
        <strain evidence="3">CGMCC 1.15197</strain>
    </source>
</reference>
<evidence type="ECO:0000259" key="1">
    <source>
        <dbReference type="Pfam" id="PF12680"/>
    </source>
</evidence>
<gene>
    <name evidence="2" type="ORF">GCM10011383_10850</name>
</gene>
<organism evidence="2 3">
    <name type="scientific">Hymenobacter cavernae</name>
    <dbReference type="NCBI Taxonomy" id="2044852"/>
    <lineage>
        <taxon>Bacteria</taxon>
        <taxon>Pseudomonadati</taxon>
        <taxon>Bacteroidota</taxon>
        <taxon>Cytophagia</taxon>
        <taxon>Cytophagales</taxon>
        <taxon>Hymenobacteraceae</taxon>
        <taxon>Hymenobacter</taxon>
    </lineage>
</organism>
<dbReference type="EMBL" id="BMHT01000002">
    <property type="protein sequence ID" value="GGF01788.1"/>
    <property type="molecule type" value="Genomic_DNA"/>
</dbReference>
<dbReference type="InterPro" id="IPR032710">
    <property type="entry name" value="NTF2-like_dom_sf"/>
</dbReference>
<feature type="domain" description="SnoaL-like" evidence="1">
    <location>
        <begin position="19"/>
        <end position="123"/>
    </location>
</feature>
<evidence type="ECO:0000313" key="2">
    <source>
        <dbReference type="EMBL" id="GGF01788.1"/>
    </source>
</evidence>
<keyword evidence="3" id="KW-1185">Reference proteome</keyword>
<proteinExistence type="predicted"/>
<dbReference type="InterPro" id="IPR037401">
    <property type="entry name" value="SnoaL-like"/>
</dbReference>
<dbReference type="Gene3D" id="3.10.450.50">
    <property type="match status" value="1"/>
</dbReference>
<dbReference type="Proteomes" id="UP000632273">
    <property type="component" value="Unassembled WGS sequence"/>
</dbReference>
<accession>A0ABQ1TV10</accession>
<evidence type="ECO:0000313" key="3">
    <source>
        <dbReference type="Proteomes" id="UP000632273"/>
    </source>
</evidence>
<name>A0ABQ1TV10_9BACT</name>
<comment type="caution">
    <text evidence="2">The sequence shown here is derived from an EMBL/GenBank/DDBJ whole genome shotgun (WGS) entry which is preliminary data.</text>
</comment>
<sequence length="133" mass="15452">MNAHLDVIATYLDLVQSLNTDPAAYAAVLHPEVEQTEFPNFLNKTIQRRSFDEILRNLRAGRELLRDPDFDVQHIHCAPSGTVIVEGLWQATAINDMLPIIRGHRITAQLSLIFEFRDDKIYRQRRYPCFNLF</sequence>
<dbReference type="RefSeq" id="WP_188811848.1">
    <property type="nucleotide sequence ID" value="NZ_BMHT01000002.1"/>
</dbReference>
<dbReference type="SUPFAM" id="SSF54427">
    <property type="entry name" value="NTF2-like"/>
    <property type="match status" value="1"/>
</dbReference>